<dbReference type="SUPFAM" id="SSF53448">
    <property type="entry name" value="Nucleotide-diphospho-sugar transferases"/>
    <property type="match status" value="1"/>
</dbReference>
<dbReference type="WBParaSite" id="DME_0000981301-mRNA-1">
    <property type="protein sequence ID" value="DME_0000981301-mRNA-1"/>
    <property type="gene ID" value="DME_0000981301"/>
</dbReference>
<evidence type="ECO:0000313" key="15">
    <source>
        <dbReference type="Proteomes" id="UP000038040"/>
    </source>
</evidence>
<dbReference type="PANTHER" id="PTHR10859:SF91">
    <property type="entry name" value="DOLICHYL-PHOSPHATE BETA-GLUCOSYLTRANSFERASE"/>
    <property type="match status" value="1"/>
</dbReference>
<proteinExistence type="inferred from homology"/>
<evidence type="ECO:0000256" key="12">
    <source>
        <dbReference type="ARBA" id="ARBA00045097"/>
    </source>
</evidence>
<evidence type="ECO:0000256" key="10">
    <source>
        <dbReference type="ARBA" id="ARBA00022989"/>
    </source>
</evidence>
<evidence type="ECO:0000256" key="6">
    <source>
        <dbReference type="ARBA" id="ARBA00022679"/>
    </source>
</evidence>
<dbReference type="AlphaFoldDB" id="A0A0N4UPD4"/>
<evidence type="ECO:0000256" key="13">
    <source>
        <dbReference type="SAM" id="Phobius"/>
    </source>
</evidence>
<evidence type="ECO:0000256" key="5">
    <source>
        <dbReference type="ARBA" id="ARBA00022676"/>
    </source>
</evidence>
<evidence type="ECO:0000256" key="7">
    <source>
        <dbReference type="ARBA" id="ARBA00022692"/>
    </source>
</evidence>
<evidence type="ECO:0000259" key="14">
    <source>
        <dbReference type="Pfam" id="PF00535"/>
    </source>
</evidence>
<dbReference type="InterPro" id="IPR001173">
    <property type="entry name" value="Glyco_trans_2-like"/>
</dbReference>
<organism evidence="15 16">
    <name type="scientific">Dracunculus medinensis</name>
    <name type="common">Guinea worm</name>
    <dbReference type="NCBI Taxonomy" id="318479"/>
    <lineage>
        <taxon>Eukaryota</taxon>
        <taxon>Metazoa</taxon>
        <taxon>Ecdysozoa</taxon>
        <taxon>Nematoda</taxon>
        <taxon>Chromadorea</taxon>
        <taxon>Rhabditida</taxon>
        <taxon>Spirurina</taxon>
        <taxon>Dracunculoidea</taxon>
        <taxon>Dracunculidae</taxon>
        <taxon>Dracunculus</taxon>
    </lineage>
</organism>
<comment type="pathway">
    <text evidence="2">Protein modification; protein glycosylation.</text>
</comment>
<keyword evidence="9" id="KW-0735">Signal-anchor</keyword>
<evidence type="ECO:0000256" key="11">
    <source>
        <dbReference type="ARBA" id="ARBA00023136"/>
    </source>
</evidence>
<dbReference type="PANTHER" id="PTHR10859">
    <property type="entry name" value="GLYCOSYL TRANSFERASE"/>
    <property type="match status" value="1"/>
</dbReference>
<reference evidence="16" key="1">
    <citation type="submission" date="2017-02" db="UniProtKB">
        <authorList>
            <consortium name="WormBaseParasite"/>
        </authorList>
    </citation>
    <scope>IDENTIFICATION</scope>
</reference>
<evidence type="ECO:0000256" key="1">
    <source>
        <dbReference type="ARBA" id="ARBA00004389"/>
    </source>
</evidence>
<dbReference type="CDD" id="cd04188">
    <property type="entry name" value="DPG_synthase"/>
    <property type="match status" value="1"/>
</dbReference>
<keyword evidence="11 13" id="KW-0472">Membrane</keyword>
<dbReference type="GO" id="GO:0005789">
    <property type="term" value="C:endoplasmic reticulum membrane"/>
    <property type="evidence" value="ECO:0007669"/>
    <property type="project" value="UniProtKB-SubCell"/>
</dbReference>
<dbReference type="Pfam" id="PF00535">
    <property type="entry name" value="Glycos_transf_2"/>
    <property type="match status" value="1"/>
</dbReference>
<keyword evidence="10 13" id="KW-1133">Transmembrane helix</keyword>
<dbReference type="InterPro" id="IPR035518">
    <property type="entry name" value="DPG_synthase"/>
</dbReference>
<feature type="transmembrane region" description="Helical" evidence="13">
    <location>
        <begin position="196"/>
        <end position="213"/>
    </location>
</feature>
<dbReference type="GO" id="GO:0004581">
    <property type="term" value="F:dolichyl-phosphate beta-glucosyltransferase activity"/>
    <property type="evidence" value="ECO:0007669"/>
    <property type="project" value="UniProtKB-EC"/>
</dbReference>
<sequence>LSHVTIHPVQSKEELLSEMFLYNPDGVEAERFPSIVHFTNLIKQKNTHPSLYLSVVVPAMNEEERLPAMLDECLPYLRHRSEIDACFTFEVIVVDDGSQDRTADIAYKYSLKYGNNVVRVLKLKKNLGKGGAVRSGVLRSRGSMILFVDADGATRFSDFERLEEELLRTKFNWSFPAVAIGSRAYMEKESMVMRSFFRAVLMVGFHLMVYIFAVKSVHDTQCGFKLFTRAAAAKLFVVMHIERWAFDVELLYLAEHFHFPIREVAVQWHEVDGSKIIPIYSWLQMGRDVVLIWFRYFFGIWSYDKME</sequence>
<accession>A0A0N4UPD4</accession>
<protein>
    <recommendedName>
        <fullName evidence="4">dolichyl-phosphate beta-glucosyltransferase</fullName>
        <ecNumber evidence="4">2.4.1.117</ecNumber>
    </recommendedName>
</protein>
<evidence type="ECO:0000256" key="8">
    <source>
        <dbReference type="ARBA" id="ARBA00022824"/>
    </source>
</evidence>
<evidence type="ECO:0000256" key="4">
    <source>
        <dbReference type="ARBA" id="ARBA00012583"/>
    </source>
</evidence>
<comment type="subcellular location">
    <subcellularLocation>
        <location evidence="1">Endoplasmic reticulum membrane</location>
        <topology evidence="1">Single-pass membrane protein</topology>
    </subcellularLocation>
</comment>
<dbReference type="EC" id="2.4.1.117" evidence="4"/>
<keyword evidence="6" id="KW-0808">Transferase</keyword>
<evidence type="ECO:0000256" key="2">
    <source>
        <dbReference type="ARBA" id="ARBA00004922"/>
    </source>
</evidence>
<comment type="catalytic activity">
    <reaction evidence="12">
        <text>a di-trans,poly-cis-dolichyl phosphate + UDP-alpha-D-glucose = a di-trans,poly-cis-dolichyl beta-D-glucosyl phosphate + UDP</text>
        <dbReference type="Rhea" id="RHEA:15401"/>
        <dbReference type="Rhea" id="RHEA-COMP:19498"/>
        <dbReference type="Rhea" id="RHEA-COMP:19502"/>
        <dbReference type="ChEBI" id="CHEBI:57525"/>
        <dbReference type="ChEBI" id="CHEBI:57683"/>
        <dbReference type="ChEBI" id="CHEBI:58223"/>
        <dbReference type="ChEBI" id="CHEBI:58885"/>
        <dbReference type="EC" id="2.4.1.117"/>
    </reaction>
    <physiologicalReaction direction="left-to-right" evidence="12">
        <dbReference type="Rhea" id="RHEA:15402"/>
    </physiologicalReaction>
</comment>
<keyword evidence="5" id="KW-0328">Glycosyltransferase</keyword>
<dbReference type="Gene3D" id="3.90.550.10">
    <property type="entry name" value="Spore Coat Polysaccharide Biosynthesis Protein SpsA, Chain A"/>
    <property type="match status" value="1"/>
</dbReference>
<feature type="domain" description="Glycosyltransferase 2-like" evidence="14">
    <location>
        <begin position="54"/>
        <end position="234"/>
    </location>
</feature>
<dbReference type="InterPro" id="IPR029044">
    <property type="entry name" value="Nucleotide-diphossugar_trans"/>
</dbReference>
<dbReference type="Proteomes" id="UP000038040">
    <property type="component" value="Unplaced"/>
</dbReference>
<dbReference type="GO" id="GO:0006487">
    <property type="term" value="P:protein N-linked glycosylation"/>
    <property type="evidence" value="ECO:0007669"/>
    <property type="project" value="TreeGrafter"/>
</dbReference>
<keyword evidence="8" id="KW-0256">Endoplasmic reticulum</keyword>
<evidence type="ECO:0000256" key="9">
    <source>
        <dbReference type="ARBA" id="ARBA00022968"/>
    </source>
</evidence>
<name>A0A0N4UPD4_DRAME</name>
<comment type="similarity">
    <text evidence="3">Belongs to the glycosyltransferase 2 family.</text>
</comment>
<keyword evidence="7 13" id="KW-0812">Transmembrane</keyword>
<evidence type="ECO:0000313" key="16">
    <source>
        <dbReference type="WBParaSite" id="DME_0000981301-mRNA-1"/>
    </source>
</evidence>
<evidence type="ECO:0000256" key="3">
    <source>
        <dbReference type="ARBA" id="ARBA00006739"/>
    </source>
</evidence>